<dbReference type="Pfam" id="PF03372">
    <property type="entry name" value="Exo_endo_phos"/>
    <property type="match status" value="1"/>
</dbReference>
<proteinExistence type="predicted"/>
<name>A0ABP9PV43_9ACTN</name>
<dbReference type="RefSeq" id="WP_345459315.1">
    <property type="nucleotide sequence ID" value="NZ_BAABKG010000003.1"/>
</dbReference>
<keyword evidence="3" id="KW-1185">Reference proteome</keyword>
<gene>
    <name evidence="2" type="ORF">GCM10023340_27240</name>
</gene>
<sequence>MSEMPDPVSLSARASVSSVLRRRVTALTVFVAGAAAGVLGLQALGAAPAPPGDAPVVSASLSTVSTVSSLAAGPRKDEPGTTFRIASLNVLGHGHTAPGGNRKGWRQGPERMRMQLDVLLAEKVDVIGFQELQKPQYDVFRAATAGQFATWPGNIGGRSFLRNSIAWRTATWTLVDTSWIKVPYFKGDMLRMPVVLLQHNVTGQQAYFMNFQNPANARGNADRWRAQGRSMQMDLVNRLRVTSGLPVFWTGDFNDREKAFCDITRNSDLVSASGGTNAGGRCLPTKPMAVDWIFGSSETAWSDYSLDARYKIRKSTDHPLVLATATVPPGLVPVCTPVPEPPVDS</sequence>
<accession>A0ABP9PV43</accession>
<evidence type="ECO:0000313" key="3">
    <source>
        <dbReference type="Proteomes" id="UP001500221"/>
    </source>
</evidence>
<organism evidence="2 3">
    <name type="scientific">Nocardioides marinquilinus</name>
    <dbReference type="NCBI Taxonomy" id="1210400"/>
    <lineage>
        <taxon>Bacteria</taxon>
        <taxon>Bacillati</taxon>
        <taxon>Actinomycetota</taxon>
        <taxon>Actinomycetes</taxon>
        <taxon>Propionibacteriales</taxon>
        <taxon>Nocardioidaceae</taxon>
        <taxon>Nocardioides</taxon>
    </lineage>
</organism>
<protein>
    <recommendedName>
        <fullName evidence="1">Endonuclease/exonuclease/phosphatase domain-containing protein</fullName>
    </recommendedName>
</protein>
<dbReference type="SUPFAM" id="SSF56219">
    <property type="entry name" value="DNase I-like"/>
    <property type="match status" value="1"/>
</dbReference>
<reference evidence="3" key="1">
    <citation type="journal article" date="2019" name="Int. J. Syst. Evol. Microbiol.">
        <title>The Global Catalogue of Microorganisms (GCM) 10K type strain sequencing project: providing services to taxonomists for standard genome sequencing and annotation.</title>
        <authorList>
            <consortium name="The Broad Institute Genomics Platform"/>
            <consortium name="The Broad Institute Genome Sequencing Center for Infectious Disease"/>
            <person name="Wu L."/>
            <person name="Ma J."/>
        </authorList>
    </citation>
    <scope>NUCLEOTIDE SEQUENCE [LARGE SCALE GENOMIC DNA]</scope>
    <source>
        <strain evidence="3">JCM 18459</strain>
    </source>
</reference>
<feature type="domain" description="Endonuclease/exonuclease/phosphatase" evidence="1">
    <location>
        <begin position="88"/>
        <end position="297"/>
    </location>
</feature>
<dbReference type="EMBL" id="BAABKG010000003">
    <property type="protein sequence ID" value="GAA5150331.1"/>
    <property type="molecule type" value="Genomic_DNA"/>
</dbReference>
<evidence type="ECO:0000313" key="2">
    <source>
        <dbReference type="EMBL" id="GAA5150331.1"/>
    </source>
</evidence>
<evidence type="ECO:0000259" key="1">
    <source>
        <dbReference type="Pfam" id="PF03372"/>
    </source>
</evidence>
<dbReference type="InterPro" id="IPR036691">
    <property type="entry name" value="Endo/exonu/phosph_ase_sf"/>
</dbReference>
<comment type="caution">
    <text evidence="2">The sequence shown here is derived from an EMBL/GenBank/DDBJ whole genome shotgun (WGS) entry which is preliminary data.</text>
</comment>
<dbReference type="Proteomes" id="UP001500221">
    <property type="component" value="Unassembled WGS sequence"/>
</dbReference>
<dbReference type="Gene3D" id="3.60.10.10">
    <property type="entry name" value="Endonuclease/exonuclease/phosphatase"/>
    <property type="match status" value="1"/>
</dbReference>
<dbReference type="InterPro" id="IPR005135">
    <property type="entry name" value="Endo/exonuclease/phosphatase"/>
</dbReference>